<keyword evidence="3" id="KW-1185">Reference proteome</keyword>
<comment type="caution">
    <text evidence="2">The sequence shown here is derived from an EMBL/GenBank/DDBJ whole genome shotgun (WGS) entry which is preliminary data.</text>
</comment>
<keyword evidence="1" id="KW-0732">Signal</keyword>
<name>A0A553PKY5_TIGCA</name>
<feature type="signal peptide" evidence="1">
    <location>
        <begin position="1"/>
        <end position="24"/>
    </location>
</feature>
<organism evidence="2 3">
    <name type="scientific">Tigriopus californicus</name>
    <name type="common">Marine copepod</name>
    <dbReference type="NCBI Taxonomy" id="6832"/>
    <lineage>
        <taxon>Eukaryota</taxon>
        <taxon>Metazoa</taxon>
        <taxon>Ecdysozoa</taxon>
        <taxon>Arthropoda</taxon>
        <taxon>Crustacea</taxon>
        <taxon>Multicrustacea</taxon>
        <taxon>Hexanauplia</taxon>
        <taxon>Copepoda</taxon>
        <taxon>Harpacticoida</taxon>
        <taxon>Harpacticidae</taxon>
        <taxon>Tigriopus</taxon>
    </lineage>
</organism>
<evidence type="ECO:0000256" key="1">
    <source>
        <dbReference type="SAM" id="SignalP"/>
    </source>
</evidence>
<dbReference type="Proteomes" id="UP000318571">
    <property type="component" value="Chromosome 11"/>
</dbReference>
<evidence type="ECO:0000313" key="3">
    <source>
        <dbReference type="Proteomes" id="UP000318571"/>
    </source>
</evidence>
<protein>
    <submittedName>
        <fullName evidence="2">Uncharacterized protein</fullName>
    </submittedName>
</protein>
<gene>
    <name evidence="2" type="ORF">TCAL_13572</name>
</gene>
<feature type="chain" id="PRO_5021751049" evidence="1">
    <location>
        <begin position="25"/>
        <end position="521"/>
    </location>
</feature>
<proteinExistence type="predicted"/>
<sequence>MNNSKWKGYFVTFVVIIWVDHTRGQYGQFDIIPNIVNTFGENTYVKGIKNVMGGVLGADKVHQGCIQRTLCKEFAGEVIETTERYDPVKRTLVRIPRIVQRRGRLRWIGDAVMSVVKKIGDRLNINPYGFKKRQGGVAPNLVARVIGFAIQNWNKIPIQQVFHVMDMTTDATNVMSRKGAVYPFAKSAALGYGYGDKKADEFDGVCSQVAPDCGDWWSHLKTANEYEGAALPRKTLEKSAEIRKSGVSGAEINPDDPLVWGRIKPEELLKPKVLLCKTGLFLEKLNENMGGEGVVREKFSDDTFDRTCQETHVNDIVQDVATATAAAESQDELPDLDVSEIQIIDARNSNGTLKATETFGDLPILVLEGLPEPNIDQTEEDLVEEVLKLVNISETSVRTALRLPVHGKGKSLVLVELDTSNHREQVIEHKDELRTMEPSLVNLGIRRAKYRELWSYVKALTVVQSVNVGTEATNHANDIDEEHNYEYESTDEEDFSGEVQVIDAKNDNMVEDNDESNQVIR</sequence>
<dbReference type="EMBL" id="VCGU01000003">
    <property type="protein sequence ID" value="TRY78347.1"/>
    <property type="molecule type" value="Genomic_DNA"/>
</dbReference>
<reference evidence="2 3" key="1">
    <citation type="journal article" date="2018" name="Nat. Ecol. Evol.">
        <title>Genomic signatures of mitonuclear coevolution across populations of Tigriopus californicus.</title>
        <authorList>
            <person name="Barreto F.S."/>
            <person name="Watson E.T."/>
            <person name="Lima T.G."/>
            <person name="Willett C.S."/>
            <person name="Edmands S."/>
            <person name="Li W."/>
            <person name="Burton R.S."/>
        </authorList>
    </citation>
    <scope>NUCLEOTIDE SEQUENCE [LARGE SCALE GENOMIC DNA]</scope>
    <source>
        <strain evidence="2 3">San Diego</strain>
    </source>
</reference>
<accession>A0A553PKY5</accession>
<dbReference type="OrthoDB" id="10554770at2759"/>
<evidence type="ECO:0000313" key="2">
    <source>
        <dbReference type="EMBL" id="TRY78347.1"/>
    </source>
</evidence>
<dbReference type="AlphaFoldDB" id="A0A553PKY5"/>